<protein>
    <recommendedName>
        <fullName evidence="7">Protein kinase domain-containing protein</fullName>
    </recommendedName>
</protein>
<sequence length="845" mass="94686">MASSDPIASPPDSWKPGILRVAVHGLGLRVDCESVGLGNLADEDVCKELLPYVVVEYGNYQVSVKGVYRRLGIKGERVNWTSQNQKWLGFNVSTPSDLIVHIIVKKHNASGISQLIPIGFAKLNIFSQPLPSHPQSVDLENGCGRIFLKPWYTEKDLPSLEDRWEWPWPYLQIGSMDLLRVEKKDVSQHYTMKVIENGDTAAKFEIAHPFIAPLEFSFRTPDRKKRRFDANTSGLCAAELVCVLECLHDSGITFACLRPEDILVNAFGHISICRPDLFALDPQKRGHILAGTPETAAPELLLGKQHSMTMDWWSLGVFLYEMLTGLLPFYDKDLEKQRYRIINQNPKFEGLTSSDAAGILMRLLEKDPTKRLGVNGASEVKAHAFFKDIDWDRLPRQTCVAYFEPCNTNMEFRRLDLSGGRGKTRMQRRVSGIIYREDNFGDFRWWRPKGLVRNVTRNSTTERIVVEQEGDETEIVWDSVSGEFYFHDRTTHEMRRVNEQAAYQELVIQEPQQPPLTAENHPVATDEASSATKCAVPSELQKRFALADALKSGYSNRVIEQILEYPINLNIGILEYNYAGDCDTMPEKIDGIAVSGYVEHKVLLTPLEWAVEHGNIDLVNLFLDKGADASYTIEVRQGPSLVKAVSKGDQRLVDILAKRTDRISLTRALRLAVELRDTTMAKMLLSAGACCDFEHADVAGPEPVSYVCYFGPGAGELQIWDFINPLAVAARAGDMDLVRLLLAHGADANADYHTLGSWENEHEDRVDIIPVHFHCGRPVQVAMACGHPDVARVLIEEGGADIWVPHPVSRFPDHTCAVVSREAYVRVTAELEEVAAAVLLSQRAS</sequence>
<dbReference type="Gene3D" id="1.10.510.10">
    <property type="entry name" value="Transferase(Phosphotransferase) domain 1"/>
    <property type="match status" value="1"/>
</dbReference>
<name>A0A439CX81_9PEZI</name>
<keyword evidence="6" id="KW-0040">ANK repeat</keyword>
<proteinExistence type="predicted"/>
<dbReference type="InterPro" id="IPR002110">
    <property type="entry name" value="Ankyrin_rpt"/>
</dbReference>
<keyword evidence="9" id="KW-1185">Reference proteome</keyword>
<evidence type="ECO:0000256" key="2">
    <source>
        <dbReference type="ARBA" id="ARBA00022679"/>
    </source>
</evidence>
<evidence type="ECO:0000313" key="9">
    <source>
        <dbReference type="Proteomes" id="UP000286045"/>
    </source>
</evidence>
<comment type="caution">
    <text evidence="8">The sequence shown here is derived from an EMBL/GenBank/DDBJ whole genome shotgun (WGS) entry which is preliminary data.</text>
</comment>
<dbReference type="Gene3D" id="1.25.40.20">
    <property type="entry name" value="Ankyrin repeat-containing domain"/>
    <property type="match status" value="2"/>
</dbReference>
<dbReference type="Proteomes" id="UP000286045">
    <property type="component" value="Unassembled WGS sequence"/>
</dbReference>
<dbReference type="Pfam" id="PF00023">
    <property type="entry name" value="Ank"/>
    <property type="match status" value="2"/>
</dbReference>
<feature type="repeat" description="ANK" evidence="6">
    <location>
        <begin position="605"/>
        <end position="634"/>
    </location>
</feature>
<reference evidence="8 9" key="1">
    <citation type="submission" date="2018-12" db="EMBL/GenBank/DDBJ databases">
        <title>Draft genome sequence of Xylaria grammica IHI A82.</title>
        <authorList>
            <person name="Buettner E."/>
            <person name="Kellner H."/>
        </authorList>
    </citation>
    <scope>NUCLEOTIDE SEQUENCE [LARGE SCALE GENOMIC DNA]</scope>
    <source>
        <strain evidence="8 9">IHI A82</strain>
    </source>
</reference>
<dbReference type="GO" id="GO:0005524">
    <property type="term" value="F:ATP binding"/>
    <property type="evidence" value="ECO:0007669"/>
    <property type="project" value="UniProtKB-KW"/>
</dbReference>
<evidence type="ECO:0000256" key="1">
    <source>
        <dbReference type="ARBA" id="ARBA00022527"/>
    </source>
</evidence>
<evidence type="ECO:0000256" key="3">
    <source>
        <dbReference type="ARBA" id="ARBA00022741"/>
    </source>
</evidence>
<dbReference type="PROSITE" id="PS50011">
    <property type="entry name" value="PROTEIN_KINASE_DOM"/>
    <property type="match status" value="1"/>
</dbReference>
<feature type="domain" description="Protein kinase" evidence="7">
    <location>
        <begin position="29"/>
        <end position="386"/>
    </location>
</feature>
<dbReference type="Pfam" id="PF00069">
    <property type="entry name" value="Pkinase"/>
    <property type="match status" value="1"/>
</dbReference>
<organism evidence="8 9">
    <name type="scientific">Xylaria grammica</name>
    <dbReference type="NCBI Taxonomy" id="363999"/>
    <lineage>
        <taxon>Eukaryota</taxon>
        <taxon>Fungi</taxon>
        <taxon>Dikarya</taxon>
        <taxon>Ascomycota</taxon>
        <taxon>Pezizomycotina</taxon>
        <taxon>Sordariomycetes</taxon>
        <taxon>Xylariomycetidae</taxon>
        <taxon>Xylariales</taxon>
        <taxon>Xylariaceae</taxon>
        <taxon>Xylaria</taxon>
    </lineage>
</organism>
<dbReference type="SUPFAM" id="SSF48403">
    <property type="entry name" value="Ankyrin repeat"/>
    <property type="match status" value="1"/>
</dbReference>
<evidence type="ECO:0000259" key="7">
    <source>
        <dbReference type="PROSITE" id="PS50011"/>
    </source>
</evidence>
<dbReference type="EMBL" id="RYZI01000305">
    <property type="protein sequence ID" value="RWA06813.1"/>
    <property type="molecule type" value="Genomic_DNA"/>
</dbReference>
<keyword evidence="4" id="KW-0418">Kinase</keyword>
<accession>A0A439CX81</accession>
<keyword evidence="1" id="KW-0723">Serine/threonine-protein kinase</keyword>
<evidence type="ECO:0000313" key="8">
    <source>
        <dbReference type="EMBL" id="RWA06813.1"/>
    </source>
</evidence>
<dbReference type="PROSITE" id="PS50297">
    <property type="entry name" value="ANK_REP_REGION"/>
    <property type="match status" value="2"/>
</dbReference>
<dbReference type="InterPro" id="IPR036770">
    <property type="entry name" value="Ankyrin_rpt-contain_sf"/>
</dbReference>
<keyword evidence="5" id="KW-0067">ATP-binding</keyword>
<dbReference type="PANTHER" id="PTHR24351">
    <property type="entry name" value="RIBOSOMAL PROTEIN S6 KINASE"/>
    <property type="match status" value="1"/>
</dbReference>
<keyword evidence="3" id="KW-0547">Nucleotide-binding</keyword>
<dbReference type="GO" id="GO:0004674">
    <property type="term" value="F:protein serine/threonine kinase activity"/>
    <property type="evidence" value="ECO:0007669"/>
    <property type="project" value="UniProtKB-KW"/>
</dbReference>
<dbReference type="SMART" id="SM00220">
    <property type="entry name" value="S_TKc"/>
    <property type="match status" value="1"/>
</dbReference>
<dbReference type="PROSITE" id="PS50088">
    <property type="entry name" value="ANK_REPEAT"/>
    <property type="match status" value="2"/>
</dbReference>
<evidence type="ECO:0000256" key="6">
    <source>
        <dbReference type="PROSITE-ProRule" id="PRU00023"/>
    </source>
</evidence>
<dbReference type="SMART" id="SM00248">
    <property type="entry name" value="ANK"/>
    <property type="match status" value="4"/>
</dbReference>
<dbReference type="InterPro" id="IPR011009">
    <property type="entry name" value="Kinase-like_dom_sf"/>
</dbReference>
<evidence type="ECO:0000256" key="5">
    <source>
        <dbReference type="ARBA" id="ARBA00022840"/>
    </source>
</evidence>
<dbReference type="SUPFAM" id="SSF56112">
    <property type="entry name" value="Protein kinase-like (PK-like)"/>
    <property type="match status" value="1"/>
</dbReference>
<dbReference type="AlphaFoldDB" id="A0A439CX81"/>
<dbReference type="STRING" id="363999.A0A439CX81"/>
<evidence type="ECO:0000256" key="4">
    <source>
        <dbReference type="ARBA" id="ARBA00022777"/>
    </source>
</evidence>
<keyword evidence="2" id="KW-0808">Transferase</keyword>
<feature type="repeat" description="ANK" evidence="6">
    <location>
        <begin position="721"/>
        <end position="753"/>
    </location>
</feature>
<dbReference type="InterPro" id="IPR000719">
    <property type="entry name" value="Prot_kinase_dom"/>
</dbReference>
<gene>
    <name evidence="8" type="ORF">EKO27_g8289</name>
</gene>